<evidence type="ECO:0000313" key="2">
    <source>
        <dbReference type="Proteomes" id="UP000595662"/>
    </source>
</evidence>
<dbReference type="EMBL" id="CP060775">
    <property type="protein sequence ID" value="QQK42213.1"/>
    <property type="molecule type" value="Genomic_DNA"/>
</dbReference>
<gene>
    <name evidence="1" type="ORF">Pdw03_6114</name>
</gene>
<protein>
    <submittedName>
        <fullName evidence="1">Uncharacterized protein</fullName>
    </submittedName>
</protein>
<sequence length="145" mass="17039">MYRGERRQEGMEAIALTNALADEKERRKSSSRREAFQEGDLVFVRDLRSEKVSKDKMKPKWFGPRKLVKINPGRLTAMVGRLYGDGTSKYHLDDLRLYHRRENENFHFDRPPDSPPEVIPPFRVERTAMSMALLAGQRSFDLRWT</sequence>
<dbReference type="AlphaFoldDB" id="A0A7T6XJB0"/>
<reference evidence="1 2" key="1">
    <citation type="submission" date="2020-08" db="EMBL/GenBank/DDBJ databases">
        <title>The completed genome sequence of the pathogenic ascomycete fungus Penicillium digitatum.</title>
        <authorList>
            <person name="Wang M."/>
        </authorList>
    </citation>
    <scope>NUCLEOTIDE SEQUENCE [LARGE SCALE GENOMIC DNA]</scope>
    <source>
        <strain evidence="1 2">PdW03</strain>
    </source>
</reference>
<dbReference type="VEuPathDB" id="FungiDB:PDIP_16410"/>
<accession>A0A7T6XJB0</accession>
<proteinExistence type="predicted"/>
<organism evidence="1 2">
    <name type="scientific">Penicillium digitatum</name>
    <name type="common">Green mold</name>
    <dbReference type="NCBI Taxonomy" id="36651"/>
    <lineage>
        <taxon>Eukaryota</taxon>
        <taxon>Fungi</taxon>
        <taxon>Dikarya</taxon>
        <taxon>Ascomycota</taxon>
        <taxon>Pezizomycotina</taxon>
        <taxon>Eurotiomycetes</taxon>
        <taxon>Eurotiomycetidae</taxon>
        <taxon>Eurotiales</taxon>
        <taxon>Aspergillaceae</taxon>
        <taxon>Penicillium</taxon>
    </lineage>
</organism>
<dbReference type="KEGG" id="pdp:PDIP_16410"/>
<dbReference type="RefSeq" id="XP_014537810.2">
    <property type="nucleotide sequence ID" value="XM_014682324.2"/>
</dbReference>
<dbReference type="Proteomes" id="UP000595662">
    <property type="component" value="Chromosome 2"/>
</dbReference>
<evidence type="ECO:0000313" key="1">
    <source>
        <dbReference type="EMBL" id="QQK42213.1"/>
    </source>
</evidence>
<name>A0A7T6XJB0_PENDI</name>
<dbReference type="GeneID" id="26229964"/>